<dbReference type="PANTHER" id="PTHR43668:SF4">
    <property type="entry name" value="ALLANTOINASE"/>
    <property type="match status" value="1"/>
</dbReference>
<dbReference type="Proteomes" id="UP000282106">
    <property type="component" value="Unassembled WGS sequence"/>
</dbReference>
<dbReference type="Gene3D" id="3.20.20.140">
    <property type="entry name" value="Metal-dependent hydrolases"/>
    <property type="match status" value="1"/>
</dbReference>
<dbReference type="GO" id="GO:0004151">
    <property type="term" value="F:dihydroorotase activity"/>
    <property type="evidence" value="ECO:0007669"/>
    <property type="project" value="UniProtKB-EC"/>
</dbReference>
<dbReference type="AlphaFoldDB" id="A0A3N0V883"/>
<dbReference type="CDD" id="cd01318">
    <property type="entry name" value="DHOase_IIb"/>
    <property type="match status" value="1"/>
</dbReference>
<dbReference type="InterPro" id="IPR011059">
    <property type="entry name" value="Metal-dep_hydrolase_composite"/>
</dbReference>
<reference evidence="7 8" key="1">
    <citation type="submission" date="2018-10" db="EMBL/GenBank/DDBJ databases">
        <authorList>
            <person name="Chen W.-M."/>
        </authorList>
    </citation>
    <scope>NUCLEOTIDE SEQUENCE [LARGE SCALE GENOMIC DNA]</scope>
    <source>
        <strain evidence="7 8">THS-13</strain>
    </source>
</reference>
<sequence>MPVLITNARMINEGRELHGDLLIENGRIAKIAAQITAPAGAEVFDAGGKLLMPGMIDDQVHFREPGLTHKGNLATESAAAVAGGITSFFEMPNTNPTTTTRERLDAKYALAAGRCHGNYAFYFGGANDNLEEIKRLPPGISPGVKVFMGASTGNMLVDDPEVLNGIFAHAQVPIITHCEDTPTIKHNEDLARARWGEDVPFSEHGRIRSREACYKSTELAVGLAKKHGTRLHVLHLTTAEEMGFFTPGPMEGKQITAEVCVHHLFFTDADYEQRGAFIKCNPAVKTAADREALLAAVRDGRIDIIATDHAPHTLAEKSAGYWKAPSGLPLVQHALPTLFSLVRRGELDLHTVIRKACHAPAIRFGVQERGFLREGYWADLTLVDPEAELAVRREDVLSLCGWSPFEGLNLGAKILKTWVNGELAWDGEKVLAPRGRRIDFAGGR</sequence>
<evidence type="ECO:0000256" key="3">
    <source>
        <dbReference type="ARBA" id="ARBA00010286"/>
    </source>
</evidence>
<keyword evidence="8" id="KW-1185">Reference proteome</keyword>
<organism evidence="7 8">
    <name type="scientific">Stagnimonas aquatica</name>
    <dbReference type="NCBI Taxonomy" id="2689987"/>
    <lineage>
        <taxon>Bacteria</taxon>
        <taxon>Pseudomonadati</taxon>
        <taxon>Pseudomonadota</taxon>
        <taxon>Gammaproteobacteria</taxon>
        <taxon>Nevskiales</taxon>
        <taxon>Nevskiaceae</taxon>
        <taxon>Stagnimonas</taxon>
    </lineage>
</organism>
<accession>A0A3N0V883</accession>
<evidence type="ECO:0000259" key="6">
    <source>
        <dbReference type="Pfam" id="PF01979"/>
    </source>
</evidence>
<dbReference type="GO" id="GO:0046872">
    <property type="term" value="F:metal ion binding"/>
    <property type="evidence" value="ECO:0007669"/>
    <property type="project" value="UniProtKB-KW"/>
</dbReference>
<dbReference type="NCBIfam" id="NF006688">
    <property type="entry name" value="PRK09236.1"/>
    <property type="match status" value="1"/>
</dbReference>
<dbReference type="EC" id="3.5.2.3" evidence="7"/>
<comment type="caution">
    <text evidence="7">The sequence shown here is derived from an EMBL/GenBank/DDBJ whole genome shotgun (WGS) entry which is preliminary data.</text>
</comment>
<evidence type="ECO:0000256" key="1">
    <source>
        <dbReference type="ARBA" id="ARBA00001947"/>
    </source>
</evidence>
<dbReference type="InterPro" id="IPR006680">
    <property type="entry name" value="Amidohydro-rel"/>
</dbReference>
<gene>
    <name evidence="7" type="ORF">ED208_11470</name>
</gene>
<dbReference type="FunCoup" id="A0A3N0V883">
    <property type="interactions" value="490"/>
</dbReference>
<evidence type="ECO:0000256" key="5">
    <source>
        <dbReference type="ARBA" id="ARBA00022801"/>
    </source>
</evidence>
<dbReference type="InterPro" id="IPR032466">
    <property type="entry name" value="Metal_Hydrolase"/>
</dbReference>
<proteinExistence type="inferred from homology"/>
<comment type="function">
    <text evidence="2">Catalyzes the reversible cyclization of carbamoyl aspartate to dihydroorotate.</text>
</comment>
<dbReference type="Gene3D" id="2.30.40.10">
    <property type="entry name" value="Urease, subunit C, domain 1"/>
    <property type="match status" value="1"/>
</dbReference>
<protein>
    <submittedName>
        <fullName evidence="7">Dihydroorotase</fullName>
        <ecNumber evidence="7">3.5.2.3</ecNumber>
    </submittedName>
</protein>
<comment type="cofactor">
    <cofactor evidence="1">
        <name>Zn(2+)</name>
        <dbReference type="ChEBI" id="CHEBI:29105"/>
    </cofactor>
</comment>
<dbReference type="SUPFAM" id="SSF51338">
    <property type="entry name" value="Composite domain of metallo-dependent hydrolases"/>
    <property type="match status" value="1"/>
</dbReference>
<comment type="similarity">
    <text evidence="3">Belongs to the metallo-dependent hydrolases superfamily. DHOase family. Class I DHOase subfamily.</text>
</comment>
<evidence type="ECO:0000256" key="2">
    <source>
        <dbReference type="ARBA" id="ARBA00002368"/>
    </source>
</evidence>
<dbReference type="EMBL" id="RJVO01000005">
    <property type="protein sequence ID" value="ROH89026.1"/>
    <property type="molecule type" value="Genomic_DNA"/>
</dbReference>
<evidence type="ECO:0000313" key="7">
    <source>
        <dbReference type="EMBL" id="ROH89026.1"/>
    </source>
</evidence>
<dbReference type="PROSITE" id="PS00483">
    <property type="entry name" value="DIHYDROOROTASE_2"/>
    <property type="match status" value="1"/>
</dbReference>
<keyword evidence="5 7" id="KW-0378">Hydrolase</keyword>
<dbReference type="GO" id="GO:0004038">
    <property type="term" value="F:allantoinase activity"/>
    <property type="evidence" value="ECO:0007669"/>
    <property type="project" value="TreeGrafter"/>
</dbReference>
<dbReference type="GO" id="GO:0005737">
    <property type="term" value="C:cytoplasm"/>
    <property type="evidence" value="ECO:0007669"/>
    <property type="project" value="TreeGrafter"/>
</dbReference>
<dbReference type="Pfam" id="PF01979">
    <property type="entry name" value="Amidohydro_1"/>
    <property type="match status" value="1"/>
</dbReference>
<dbReference type="InParanoid" id="A0A3N0V883"/>
<dbReference type="GO" id="GO:0006145">
    <property type="term" value="P:purine nucleobase catabolic process"/>
    <property type="evidence" value="ECO:0007669"/>
    <property type="project" value="TreeGrafter"/>
</dbReference>
<feature type="domain" description="Amidohydrolase-related" evidence="6">
    <location>
        <begin position="51"/>
        <end position="423"/>
    </location>
</feature>
<evidence type="ECO:0000313" key="8">
    <source>
        <dbReference type="Proteomes" id="UP000282106"/>
    </source>
</evidence>
<dbReference type="InterPro" id="IPR050138">
    <property type="entry name" value="DHOase/Allantoinase_Hydrolase"/>
</dbReference>
<dbReference type="PANTHER" id="PTHR43668">
    <property type="entry name" value="ALLANTOINASE"/>
    <property type="match status" value="1"/>
</dbReference>
<evidence type="ECO:0000256" key="4">
    <source>
        <dbReference type="ARBA" id="ARBA00022723"/>
    </source>
</evidence>
<dbReference type="SUPFAM" id="SSF51556">
    <property type="entry name" value="Metallo-dependent hydrolases"/>
    <property type="match status" value="1"/>
</dbReference>
<keyword evidence="4" id="KW-0479">Metal-binding</keyword>
<name>A0A3N0V883_9GAMM</name>
<dbReference type="InterPro" id="IPR002195">
    <property type="entry name" value="Dihydroorotase_CS"/>
</dbReference>